<dbReference type="InterPro" id="IPR015943">
    <property type="entry name" value="WD40/YVTN_repeat-like_dom_sf"/>
</dbReference>
<dbReference type="GO" id="GO:0043130">
    <property type="term" value="F:ubiquitin binding"/>
    <property type="evidence" value="ECO:0007669"/>
    <property type="project" value="TreeGrafter"/>
</dbReference>
<reference evidence="6" key="2">
    <citation type="journal article" date="2022" name="Proc. Natl. Acad. Sci. U.S.A.">
        <title>Diploid-dominant life cycles characterize the early evolution of Fungi.</title>
        <authorList>
            <person name="Amses K.R."/>
            <person name="Simmons D.R."/>
            <person name="Longcore J.E."/>
            <person name="Mondo S.J."/>
            <person name="Seto K."/>
            <person name="Jeronimo G.H."/>
            <person name="Bonds A.E."/>
            <person name="Quandt C.A."/>
            <person name="Davis W.J."/>
            <person name="Chang Y."/>
            <person name="Federici B.A."/>
            <person name="Kuo A."/>
            <person name="LaButti K."/>
            <person name="Pangilinan J."/>
            <person name="Andreopoulos W."/>
            <person name="Tritt A."/>
            <person name="Riley R."/>
            <person name="Hundley H."/>
            <person name="Johnson J."/>
            <person name="Lipzen A."/>
            <person name="Barry K."/>
            <person name="Lang B.F."/>
            <person name="Cuomo C.A."/>
            <person name="Buchler N.E."/>
            <person name="Grigoriev I.V."/>
            <person name="Spatafora J.W."/>
            <person name="Stajich J.E."/>
            <person name="James T.Y."/>
        </authorList>
    </citation>
    <scope>NUCLEOTIDE SEQUENCE</scope>
    <source>
        <strain evidence="6">AG</strain>
    </source>
</reference>
<evidence type="ECO:0000259" key="5">
    <source>
        <dbReference type="PROSITE" id="PS50181"/>
    </source>
</evidence>
<feature type="domain" description="F-box" evidence="5">
    <location>
        <begin position="103"/>
        <end position="150"/>
    </location>
</feature>
<dbReference type="AlphaFoldDB" id="A0AAD5EJN2"/>
<dbReference type="GO" id="GO:0005634">
    <property type="term" value="C:nucleus"/>
    <property type="evidence" value="ECO:0007669"/>
    <property type="project" value="TreeGrafter"/>
</dbReference>
<dbReference type="InterPro" id="IPR036322">
    <property type="entry name" value="WD40_repeat_dom_sf"/>
</dbReference>
<organism evidence="6 7">
    <name type="scientific">Umbelopsis ramanniana AG</name>
    <dbReference type="NCBI Taxonomy" id="1314678"/>
    <lineage>
        <taxon>Eukaryota</taxon>
        <taxon>Fungi</taxon>
        <taxon>Fungi incertae sedis</taxon>
        <taxon>Mucoromycota</taxon>
        <taxon>Mucoromycotina</taxon>
        <taxon>Umbelopsidomycetes</taxon>
        <taxon>Umbelopsidales</taxon>
        <taxon>Umbelopsidaceae</taxon>
        <taxon>Umbelopsis</taxon>
    </lineage>
</organism>
<gene>
    <name evidence="6" type="ORF">K450DRAFT_219705</name>
</gene>
<evidence type="ECO:0000313" key="6">
    <source>
        <dbReference type="EMBL" id="KAI8584405.1"/>
    </source>
</evidence>
<dbReference type="Pfam" id="PF12937">
    <property type="entry name" value="F-box-like"/>
    <property type="match status" value="1"/>
</dbReference>
<dbReference type="GeneID" id="75910758"/>
<proteinExistence type="predicted"/>
<dbReference type="Proteomes" id="UP001206595">
    <property type="component" value="Unassembled WGS sequence"/>
</dbReference>
<protein>
    <recommendedName>
        <fullName evidence="5">F-box domain-containing protein</fullName>
    </recommendedName>
</protein>
<dbReference type="GO" id="GO:0010992">
    <property type="term" value="P:ubiquitin recycling"/>
    <property type="evidence" value="ECO:0007669"/>
    <property type="project" value="TreeGrafter"/>
</dbReference>
<name>A0AAD5EJN2_UMBRA</name>
<dbReference type="PROSITE" id="PS00678">
    <property type="entry name" value="WD_REPEATS_1"/>
    <property type="match status" value="5"/>
</dbReference>
<evidence type="ECO:0000256" key="4">
    <source>
        <dbReference type="SAM" id="MobiDB-lite"/>
    </source>
</evidence>
<dbReference type="PROSITE" id="PS50181">
    <property type="entry name" value="FBOX"/>
    <property type="match status" value="1"/>
</dbReference>
<evidence type="ECO:0000256" key="1">
    <source>
        <dbReference type="ARBA" id="ARBA00022574"/>
    </source>
</evidence>
<dbReference type="InterPro" id="IPR001810">
    <property type="entry name" value="F-box_dom"/>
</dbReference>
<accession>A0AAD5EJN2</accession>
<feature type="repeat" description="WD" evidence="3">
    <location>
        <begin position="453"/>
        <end position="492"/>
    </location>
</feature>
<dbReference type="InterPro" id="IPR019775">
    <property type="entry name" value="WD40_repeat_CS"/>
</dbReference>
<dbReference type="Pfam" id="PF00400">
    <property type="entry name" value="WD40"/>
    <property type="match status" value="6"/>
</dbReference>
<dbReference type="Gene3D" id="1.20.1280.50">
    <property type="match status" value="1"/>
</dbReference>
<evidence type="ECO:0000256" key="3">
    <source>
        <dbReference type="PROSITE-ProRule" id="PRU00221"/>
    </source>
</evidence>
<keyword evidence="7" id="KW-1185">Reference proteome</keyword>
<dbReference type="InterPro" id="IPR020472">
    <property type="entry name" value="WD40_PAC1"/>
</dbReference>
<feature type="region of interest" description="Disordered" evidence="4">
    <location>
        <begin position="1"/>
        <end position="20"/>
    </location>
</feature>
<keyword evidence="2" id="KW-0677">Repeat</keyword>
<dbReference type="SUPFAM" id="SSF81383">
    <property type="entry name" value="F-box domain"/>
    <property type="match status" value="1"/>
</dbReference>
<dbReference type="GO" id="GO:0005737">
    <property type="term" value="C:cytoplasm"/>
    <property type="evidence" value="ECO:0007669"/>
    <property type="project" value="TreeGrafter"/>
</dbReference>
<feature type="repeat" description="WD" evidence="3">
    <location>
        <begin position="373"/>
        <end position="412"/>
    </location>
</feature>
<evidence type="ECO:0000313" key="7">
    <source>
        <dbReference type="Proteomes" id="UP001206595"/>
    </source>
</evidence>
<reference evidence="6" key="1">
    <citation type="submission" date="2021-06" db="EMBL/GenBank/DDBJ databases">
        <authorList>
            <consortium name="DOE Joint Genome Institute"/>
            <person name="Mondo S.J."/>
            <person name="Amses K.R."/>
            <person name="Simmons D.R."/>
            <person name="Longcore J.E."/>
            <person name="Seto K."/>
            <person name="Alves G.H."/>
            <person name="Bonds A.E."/>
            <person name="Quandt C.A."/>
            <person name="Davis W.J."/>
            <person name="Chang Y."/>
            <person name="Letcher P.M."/>
            <person name="Powell M.J."/>
            <person name="Kuo A."/>
            <person name="Labutti K."/>
            <person name="Pangilinan J."/>
            <person name="Andreopoulos W."/>
            <person name="Tritt A."/>
            <person name="Riley R."/>
            <person name="Hundley H."/>
            <person name="Johnson J."/>
            <person name="Lipzen A."/>
            <person name="Barry K."/>
            <person name="Berbee M.L."/>
            <person name="Buchler N.E."/>
            <person name="Grigoriev I.V."/>
            <person name="Spatafora J.W."/>
            <person name="Stajich J.E."/>
            <person name="James T.Y."/>
        </authorList>
    </citation>
    <scope>NUCLEOTIDE SEQUENCE</scope>
    <source>
        <strain evidence="6">AG</strain>
    </source>
</reference>
<dbReference type="CDD" id="cd00200">
    <property type="entry name" value="WD40"/>
    <property type="match status" value="1"/>
</dbReference>
<dbReference type="PROSITE" id="PS50294">
    <property type="entry name" value="WD_REPEATS_REGION"/>
    <property type="match status" value="6"/>
</dbReference>
<comment type="caution">
    <text evidence="6">The sequence shown here is derived from an EMBL/GenBank/DDBJ whole genome shotgun (WGS) entry which is preliminary data.</text>
</comment>
<sequence length="581" mass="65484">MSTFMDLCTPEDISPPATPPNTYFARPAQRLRSSYIDPSFGDNPTQLATVLDDQQLDYIRKVKTIFQQLTPEQKQFFLYEIINCCDSQQLTFVSDIIAPKLKIDFLKELPIEISLHILSFIDDPRTLGRAASVSTFWNSLLKDETTWKTLCLKHQYRRRNSSISGVALLGPPVRRLNFSYREYFKRKYNIEAAWAQGGKVKTCFDSLDSGLVTSLQFDDEVIVVGCDNHKIEVFNTTTGKNISTLEGHEGGVWALQFKGGEKHDPERLLVSGGCDRDVRVWDLNKGTLKHVLRGHTSTVRCLKMRDKRIAVTGSRDTTLRVWDLQRGTMRHVLLGHQASVRCLDVHENLVVSGSYDSTARVWDINTGRCLHVLTGHYSQIYAIAFDGSRVITGSLDSNIRVWSAETGQCLATLHGHTSLVGQLQLSGSTLVSGGSDGCLRVWDLDNYECVHQISAHDNSVTCLQFDDKRMMSGGNDGRVKLWDVKTGRLIRYFTQPAKTIWKLQFTDTRAVVVMQRRRNSNPEEGRTAMEIHDFDIGDVPELNPSINCIETFSFLLFPFSSSTHCMNVSMFHSVGHLSSGL</sequence>
<dbReference type="SMART" id="SM00256">
    <property type="entry name" value="FBOX"/>
    <property type="match status" value="1"/>
</dbReference>
<evidence type="ECO:0000256" key="2">
    <source>
        <dbReference type="ARBA" id="ARBA00022737"/>
    </source>
</evidence>
<dbReference type="PRINTS" id="PR00320">
    <property type="entry name" value="GPROTEINBRPT"/>
</dbReference>
<dbReference type="Gene3D" id="2.130.10.10">
    <property type="entry name" value="YVTN repeat-like/Quinoprotein amine dehydrogenase"/>
    <property type="match status" value="1"/>
</dbReference>
<dbReference type="InterPro" id="IPR001680">
    <property type="entry name" value="WD40_rpt"/>
</dbReference>
<dbReference type="GO" id="GO:0043161">
    <property type="term" value="P:proteasome-mediated ubiquitin-dependent protein catabolic process"/>
    <property type="evidence" value="ECO:0007669"/>
    <property type="project" value="TreeGrafter"/>
</dbReference>
<feature type="repeat" description="WD" evidence="3">
    <location>
        <begin position="245"/>
        <end position="291"/>
    </location>
</feature>
<keyword evidence="1 3" id="KW-0853">WD repeat</keyword>
<feature type="repeat" description="WD" evidence="3">
    <location>
        <begin position="413"/>
        <end position="452"/>
    </location>
</feature>
<dbReference type="EMBL" id="MU620893">
    <property type="protein sequence ID" value="KAI8584405.1"/>
    <property type="molecule type" value="Genomic_DNA"/>
</dbReference>
<dbReference type="SUPFAM" id="SSF50978">
    <property type="entry name" value="WD40 repeat-like"/>
    <property type="match status" value="1"/>
</dbReference>
<dbReference type="PANTHER" id="PTHR19849:SF1">
    <property type="entry name" value="F-BOX_WD REPEAT-CONTAINING PROTEIN 7"/>
    <property type="match status" value="1"/>
</dbReference>
<feature type="repeat" description="WD" evidence="3">
    <location>
        <begin position="333"/>
        <end position="372"/>
    </location>
</feature>
<dbReference type="SMART" id="SM00320">
    <property type="entry name" value="WD40"/>
    <property type="match status" value="7"/>
</dbReference>
<dbReference type="PANTHER" id="PTHR19849">
    <property type="entry name" value="PHOSPHOLIPASE A-2-ACTIVATING PROTEIN"/>
    <property type="match status" value="1"/>
</dbReference>
<dbReference type="RefSeq" id="XP_051449409.1">
    <property type="nucleotide sequence ID" value="XM_051585410.1"/>
</dbReference>
<feature type="repeat" description="WD" evidence="3">
    <location>
        <begin position="292"/>
        <end position="332"/>
    </location>
</feature>
<dbReference type="InterPro" id="IPR036047">
    <property type="entry name" value="F-box-like_dom_sf"/>
</dbReference>
<dbReference type="PROSITE" id="PS50082">
    <property type="entry name" value="WD_REPEATS_2"/>
    <property type="match status" value="6"/>
</dbReference>